<comment type="caution">
    <text evidence="1">The sequence shown here is derived from an EMBL/GenBank/DDBJ whole genome shotgun (WGS) entry which is preliminary data.</text>
</comment>
<keyword evidence="2" id="KW-1185">Reference proteome</keyword>
<name>A0A326UJI9_THEHA</name>
<protein>
    <submittedName>
        <fullName evidence="1">Uncharacterized protein</fullName>
    </submittedName>
</protein>
<gene>
    <name evidence="1" type="ORF">EI42_02959</name>
</gene>
<dbReference type="EMBL" id="QKUF01000009">
    <property type="protein sequence ID" value="PZW29237.1"/>
    <property type="molecule type" value="Genomic_DNA"/>
</dbReference>
<evidence type="ECO:0000313" key="2">
    <source>
        <dbReference type="Proteomes" id="UP000248806"/>
    </source>
</evidence>
<sequence>MEDVVPSVGVRVAIGAPASHALQQRDALKSSDICTKRQYFPVFDSLFTNTRHFFNGMYTFLV</sequence>
<accession>A0A326UJI9</accession>
<evidence type="ECO:0000313" key="1">
    <source>
        <dbReference type="EMBL" id="PZW29237.1"/>
    </source>
</evidence>
<dbReference type="AlphaFoldDB" id="A0A326UJI9"/>
<proteinExistence type="predicted"/>
<organism evidence="1 2">
    <name type="scientific">Thermosporothrix hazakensis</name>
    <dbReference type="NCBI Taxonomy" id="644383"/>
    <lineage>
        <taxon>Bacteria</taxon>
        <taxon>Bacillati</taxon>
        <taxon>Chloroflexota</taxon>
        <taxon>Ktedonobacteria</taxon>
        <taxon>Ktedonobacterales</taxon>
        <taxon>Thermosporotrichaceae</taxon>
        <taxon>Thermosporothrix</taxon>
    </lineage>
</organism>
<dbReference type="Proteomes" id="UP000248806">
    <property type="component" value="Unassembled WGS sequence"/>
</dbReference>
<reference evidence="1 2" key="1">
    <citation type="submission" date="2018-06" db="EMBL/GenBank/DDBJ databases">
        <title>Genomic Encyclopedia of Archaeal and Bacterial Type Strains, Phase II (KMG-II): from individual species to whole genera.</title>
        <authorList>
            <person name="Goeker M."/>
        </authorList>
    </citation>
    <scope>NUCLEOTIDE SEQUENCE [LARGE SCALE GENOMIC DNA]</scope>
    <source>
        <strain evidence="1 2">ATCC BAA-1881</strain>
    </source>
</reference>